<dbReference type="Pfam" id="PF08032">
    <property type="entry name" value="SpoU_sub_bind"/>
    <property type="match status" value="1"/>
</dbReference>
<dbReference type="InterPro" id="IPR004441">
    <property type="entry name" value="rRNA_MeTrfase_TrmH"/>
</dbReference>
<keyword evidence="2" id="KW-0808">Transferase</keyword>
<feature type="compositionally biased region" description="Basic and acidic residues" evidence="3">
    <location>
        <begin position="26"/>
        <end position="37"/>
    </location>
</feature>
<reference evidence="5 6" key="1">
    <citation type="submission" date="2016-10" db="EMBL/GenBank/DDBJ databases">
        <authorList>
            <person name="Varghese N."/>
            <person name="Submissions S."/>
        </authorList>
    </citation>
    <scope>NUCLEOTIDE SEQUENCE [LARGE SCALE GENOMIC DNA]</scope>
    <source>
        <strain evidence="5 6">DSM 22022</strain>
    </source>
</reference>
<gene>
    <name evidence="5" type="ORF">SAMN02910354_00523</name>
</gene>
<feature type="region of interest" description="Disordered" evidence="3">
    <location>
        <begin position="1"/>
        <end position="85"/>
    </location>
</feature>
<dbReference type="Gene3D" id="3.30.1330.30">
    <property type="match status" value="1"/>
</dbReference>
<dbReference type="InterPro" id="IPR013123">
    <property type="entry name" value="SpoU_subst-bd"/>
</dbReference>
<comment type="caution">
    <text evidence="5">The sequence shown here is derived from an EMBL/GenBank/DDBJ whole genome shotgun (WGS) entry which is preliminary data.</text>
</comment>
<evidence type="ECO:0000256" key="3">
    <source>
        <dbReference type="SAM" id="MobiDB-lite"/>
    </source>
</evidence>
<dbReference type="InterPro" id="IPR029026">
    <property type="entry name" value="tRNA_m1G_MTases_N"/>
</dbReference>
<dbReference type="PANTHER" id="PTHR46429:SF2">
    <property type="entry name" value="TRNA_RRNA METHYLTRANSFERASE"/>
    <property type="match status" value="1"/>
</dbReference>
<dbReference type="InterPro" id="IPR029028">
    <property type="entry name" value="Alpha/beta_knot_MTases"/>
</dbReference>
<evidence type="ECO:0000256" key="2">
    <source>
        <dbReference type="ARBA" id="ARBA00022679"/>
    </source>
</evidence>
<dbReference type="EMBL" id="FMUQ01000003">
    <property type="protein sequence ID" value="SCX82727.1"/>
    <property type="molecule type" value="Genomic_DNA"/>
</dbReference>
<dbReference type="GO" id="GO:0008168">
    <property type="term" value="F:methyltransferase activity"/>
    <property type="evidence" value="ECO:0007669"/>
    <property type="project" value="UniProtKB-KW"/>
</dbReference>
<evidence type="ECO:0000259" key="4">
    <source>
        <dbReference type="SMART" id="SM00967"/>
    </source>
</evidence>
<protein>
    <submittedName>
        <fullName evidence="5">RNA methyltransferase, TrmH family</fullName>
    </submittedName>
</protein>
<feature type="compositionally biased region" description="Basic and acidic residues" evidence="3">
    <location>
        <begin position="47"/>
        <end position="85"/>
    </location>
</feature>
<dbReference type="RefSeq" id="WP_090654170.1">
    <property type="nucleotide sequence ID" value="NZ_CP015031.1"/>
</dbReference>
<accession>A0A1G5AXX4</accession>
<name>A0A1G5AXX4_9PAST</name>
<dbReference type="GO" id="GO:0032259">
    <property type="term" value="P:methylation"/>
    <property type="evidence" value="ECO:0007669"/>
    <property type="project" value="UniProtKB-KW"/>
</dbReference>
<dbReference type="CDD" id="cd18095">
    <property type="entry name" value="SpoU-like_rRNA-MTase"/>
    <property type="match status" value="1"/>
</dbReference>
<dbReference type="Pfam" id="PF00588">
    <property type="entry name" value="SpoU_methylase"/>
    <property type="match status" value="1"/>
</dbReference>
<dbReference type="SMART" id="SM00967">
    <property type="entry name" value="SpoU_sub_bind"/>
    <property type="match status" value="1"/>
</dbReference>
<proteinExistence type="predicted"/>
<dbReference type="Gene3D" id="3.40.1280.10">
    <property type="match status" value="1"/>
</dbReference>
<dbReference type="Proteomes" id="UP000199588">
    <property type="component" value="Unassembled WGS sequence"/>
</dbReference>
<dbReference type="InterPro" id="IPR016479">
    <property type="entry name" value="YfiF_prd"/>
</dbReference>
<dbReference type="SUPFAM" id="SSF75217">
    <property type="entry name" value="alpha/beta knot"/>
    <property type="match status" value="1"/>
</dbReference>
<evidence type="ECO:0000256" key="1">
    <source>
        <dbReference type="ARBA" id="ARBA00022603"/>
    </source>
</evidence>
<feature type="domain" description="RNA 2-O ribose methyltransferase substrate binding" evidence="4">
    <location>
        <begin position="138"/>
        <end position="213"/>
    </location>
</feature>
<organism evidence="5 6">
    <name type="scientific">Basfia succiniciproducens</name>
    <dbReference type="NCBI Taxonomy" id="653940"/>
    <lineage>
        <taxon>Bacteria</taxon>
        <taxon>Pseudomonadati</taxon>
        <taxon>Pseudomonadota</taxon>
        <taxon>Gammaproteobacteria</taxon>
        <taxon>Pasteurellales</taxon>
        <taxon>Pasteurellaceae</taxon>
        <taxon>Basfia</taxon>
    </lineage>
</organism>
<dbReference type="InterPro" id="IPR029064">
    <property type="entry name" value="Ribosomal_eL30-like_sf"/>
</dbReference>
<evidence type="ECO:0000313" key="5">
    <source>
        <dbReference type="EMBL" id="SCX82727.1"/>
    </source>
</evidence>
<keyword evidence="6" id="KW-1185">Reference proteome</keyword>
<dbReference type="InterPro" id="IPR001537">
    <property type="entry name" value="SpoU_MeTrfase"/>
</dbReference>
<dbReference type="PIRSF" id="PIRSF006280">
    <property type="entry name" value="YfiF_prd"/>
    <property type="match status" value="1"/>
</dbReference>
<keyword evidence="1 5" id="KW-0489">Methyltransferase</keyword>
<dbReference type="PANTHER" id="PTHR46429">
    <property type="entry name" value="23S RRNA (GUANOSINE-2'-O-)-METHYLTRANSFERASE RLMB"/>
    <property type="match status" value="1"/>
</dbReference>
<sequence>MNDKSNKAAFQPAKFQQPSNQKRFHERTVGERQEKFGQSRAQFSRSQDNDRFAPQDRRSNKDFDRKERQNPAKNDRTFERRNERPILQETKITETKLGNVKVVMKRSGVSEQPRVKKTGPLSPRAPEKIKKNRAEEMKVYGESACLALFAERPESIVRVWATVETAHKIGDMFSYLAANKKVYHVVERAELELVSGTEHHGGICMLVKKARPFTLTGYLDIPRQQDALIILDNVRNPQNIGGIIRTCAFYGVKGVIVDNAEPLNSAAAMRVAEGGMEYIHQLQTESPDDALAKLRKAGYQVVHTTTNKQAKGVHKLQLAQKVVFVLTESENPALVQSGDEVINLSFANPLKTGLNVAVAAGVLLAKLDK</sequence>
<evidence type="ECO:0000313" key="6">
    <source>
        <dbReference type="Proteomes" id="UP000199588"/>
    </source>
</evidence>
<dbReference type="SUPFAM" id="SSF55315">
    <property type="entry name" value="L30e-like"/>
    <property type="match status" value="1"/>
</dbReference>